<feature type="transmembrane region" description="Helical" evidence="5">
    <location>
        <begin position="409"/>
        <end position="430"/>
    </location>
</feature>
<keyword evidence="6" id="KW-0732">Signal</keyword>
<feature type="signal peptide" evidence="6">
    <location>
        <begin position="1"/>
        <end position="21"/>
    </location>
</feature>
<dbReference type="PANTHER" id="PTHR47652:SF3">
    <property type="entry name" value="MITOCHONDRIAL IMPORT INNER MEMBRANE TRANSLOCASE SUBUNIT TIM44"/>
    <property type="match status" value="1"/>
</dbReference>
<evidence type="ECO:0000313" key="8">
    <source>
        <dbReference type="EnsemblPlants" id="Pp3c3_12260V3.1"/>
    </source>
</evidence>
<reference evidence="8 9" key="2">
    <citation type="journal article" date="2018" name="Plant J.">
        <title>The Physcomitrella patens chromosome-scale assembly reveals moss genome structure and evolution.</title>
        <authorList>
            <person name="Lang D."/>
            <person name="Ullrich K.K."/>
            <person name="Murat F."/>
            <person name="Fuchs J."/>
            <person name="Jenkins J."/>
            <person name="Haas F.B."/>
            <person name="Piednoel M."/>
            <person name="Gundlach H."/>
            <person name="Van Bel M."/>
            <person name="Meyberg R."/>
            <person name="Vives C."/>
            <person name="Morata J."/>
            <person name="Symeonidi A."/>
            <person name="Hiss M."/>
            <person name="Muchero W."/>
            <person name="Kamisugi Y."/>
            <person name="Saleh O."/>
            <person name="Blanc G."/>
            <person name="Decker E.L."/>
            <person name="van Gessel N."/>
            <person name="Grimwood J."/>
            <person name="Hayes R.D."/>
            <person name="Graham S.W."/>
            <person name="Gunter L.E."/>
            <person name="McDaniel S.F."/>
            <person name="Hoernstein S.N.W."/>
            <person name="Larsson A."/>
            <person name="Li F.W."/>
            <person name="Perroud P.F."/>
            <person name="Phillips J."/>
            <person name="Ranjan P."/>
            <person name="Rokshar D.S."/>
            <person name="Rothfels C.J."/>
            <person name="Schneider L."/>
            <person name="Shu S."/>
            <person name="Stevenson D.W."/>
            <person name="Thummler F."/>
            <person name="Tillich M."/>
            <person name="Villarreal Aguilar J.C."/>
            <person name="Widiez T."/>
            <person name="Wong G.K."/>
            <person name="Wymore A."/>
            <person name="Zhang Y."/>
            <person name="Zimmer A.D."/>
            <person name="Quatrano R.S."/>
            <person name="Mayer K.F.X."/>
            <person name="Goodstein D."/>
            <person name="Casacuberta J.M."/>
            <person name="Vandepoele K."/>
            <person name="Reski R."/>
            <person name="Cuming A.C."/>
            <person name="Tuskan G.A."/>
            <person name="Maumus F."/>
            <person name="Salse J."/>
            <person name="Schmutz J."/>
            <person name="Rensing S.A."/>
        </authorList>
    </citation>
    <scope>NUCLEOTIDE SEQUENCE [LARGE SCALE GENOMIC DNA]</scope>
    <source>
        <strain evidence="8 9">cv. Gransden 2004</strain>
    </source>
</reference>
<dbReference type="EnsemblPlants" id="Pp3c3_12260V3.1">
    <property type="protein sequence ID" value="Pp3c3_12260V3.1"/>
    <property type="gene ID" value="Pp3c3_12260"/>
</dbReference>
<evidence type="ECO:0000256" key="4">
    <source>
        <dbReference type="ARBA" id="ARBA00023136"/>
    </source>
</evidence>
<keyword evidence="3 5" id="KW-1133">Transmembrane helix</keyword>
<keyword evidence="9" id="KW-1185">Reference proteome</keyword>
<accession>A0A7I4D7I2</accession>
<reference evidence="8 9" key="1">
    <citation type="journal article" date="2008" name="Science">
        <title>The Physcomitrella genome reveals evolutionary insights into the conquest of land by plants.</title>
        <authorList>
            <person name="Rensing S."/>
            <person name="Lang D."/>
            <person name="Zimmer A."/>
            <person name="Terry A."/>
            <person name="Salamov A."/>
            <person name="Shapiro H."/>
            <person name="Nishiyama T."/>
            <person name="Perroud P.-F."/>
            <person name="Lindquist E."/>
            <person name="Kamisugi Y."/>
            <person name="Tanahashi T."/>
            <person name="Sakakibara K."/>
            <person name="Fujita T."/>
            <person name="Oishi K."/>
            <person name="Shin-I T."/>
            <person name="Kuroki Y."/>
            <person name="Toyoda A."/>
            <person name="Suzuki Y."/>
            <person name="Hashimoto A."/>
            <person name="Yamaguchi K."/>
            <person name="Sugano A."/>
            <person name="Kohara Y."/>
            <person name="Fujiyama A."/>
            <person name="Anterola A."/>
            <person name="Aoki S."/>
            <person name="Ashton N."/>
            <person name="Barbazuk W.B."/>
            <person name="Barker E."/>
            <person name="Bennetzen J."/>
            <person name="Bezanilla M."/>
            <person name="Blankenship R."/>
            <person name="Cho S.H."/>
            <person name="Dutcher S."/>
            <person name="Estelle M."/>
            <person name="Fawcett J.A."/>
            <person name="Gundlach H."/>
            <person name="Hanada K."/>
            <person name="Heyl A."/>
            <person name="Hicks K.A."/>
            <person name="Hugh J."/>
            <person name="Lohr M."/>
            <person name="Mayer K."/>
            <person name="Melkozernov A."/>
            <person name="Murata T."/>
            <person name="Nelson D."/>
            <person name="Pils B."/>
            <person name="Prigge M."/>
            <person name="Reiss B."/>
            <person name="Renner T."/>
            <person name="Rombauts S."/>
            <person name="Rushton P."/>
            <person name="Sanderfoot A."/>
            <person name="Schween G."/>
            <person name="Shiu S.-H."/>
            <person name="Stueber K."/>
            <person name="Theodoulou F.L."/>
            <person name="Tu H."/>
            <person name="Van de Peer Y."/>
            <person name="Verrier P.J."/>
            <person name="Waters E."/>
            <person name="Wood A."/>
            <person name="Yang L."/>
            <person name="Cove D."/>
            <person name="Cuming A."/>
            <person name="Hasebe M."/>
            <person name="Lucas S."/>
            <person name="Mishler D.B."/>
            <person name="Reski R."/>
            <person name="Grigoriev I."/>
            <person name="Quatrano R.S."/>
            <person name="Boore J.L."/>
        </authorList>
    </citation>
    <scope>NUCLEOTIDE SEQUENCE [LARGE SCALE GENOMIC DNA]</scope>
    <source>
        <strain evidence="8 9">cv. Gransden 2004</strain>
    </source>
</reference>
<sequence>MGAGALGLGLLIVLLLSPVSTEAIWGGRNEEAATAAEAAKEYAKGAVRNTADAASNVGNSIKQTANAAFETAGDGVKVVTGGGRDRSSSGPTGAAYRDRAGNYIAEAATAAQRRAADAAAAVRDTPVGTAQAARDTAAWAYDATADTSSSAMNRVRGKQDPEPTYTQRAADAARRAAQNMQDGAARTYETTTAPVRDHVMGYGQEDNRGIFDKARDTVTNAAYRTGDSLSRVGQATRDTAYRTAGYEAPSDRGYASRAYDYARDTSSDAYETGKNKLGSIIEILGWHKAADDDHSYLRNYSPYDVIVGNTRYVWHQAPESESFLQRARSKVAGVTEPVVEKASQAANTVYDAAGRAKESTGDMAGKTGEAVSDYSQKGKEVLAAGAAAVGADKIAKPGFWSKFWRFMHLLTWGVSFGTAVWMTFMSGRVLSQSMPGEQFRQVQTKMFPSYLRFLTSAEGSLTFLYMLMSIASKWQILNLLILTSTTAYNAYVLEPETTKLYLERMKLEKEEGKGLTSTENNVGKELAGKNKRFKELHGYSASLNLLSLAGLAYHAWNLLSKLHT</sequence>
<dbReference type="PANTHER" id="PTHR47652">
    <property type="entry name" value="MITOCHONDRIAL IMPORT INNER MEMBRANE TRANSLOCASE SUBUNIT TIM44"/>
    <property type="match status" value="1"/>
</dbReference>
<reference evidence="8" key="3">
    <citation type="submission" date="2020-12" db="UniProtKB">
        <authorList>
            <consortium name="EnsemblPlants"/>
        </authorList>
    </citation>
    <scope>IDENTIFICATION</scope>
</reference>
<organism evidence="8 9">
    <name type="scientific">Physcomitrium patens</name>
    <name type="common">Spreading-leaved earth moss</name>
    <name type="synonym">Physcomitrella patens</name>
    <dbReference type="NCBI Taxonomy" id="3218"/>
    <lineage>
        <taxon>Eukaryota</taxon>
        <taxon>Viridiplantae</taxon>
        <taxon>Streptophyta</taxon>
        <taxon>Embryophyta</taxon>
        <taxon>Bryophyta</taxon>
        <taxon>Bryophytina</taxon>
        <taxon>Bryopsida</taxon>
        <taxon>Funariidae</taxon>
        <taxon>Funariales</taxon>
        <taxon>Funariaceae</taxon>
        <taxon>Physcomitrium</taxon>
    </lineage>
</organism>
<dbReference type="InParanoid" id="A0A7I4D7I2"/>
<dbReference type="Proteomes" id="UP000006727">
    <property type="component" value="Chromosome 3"/>
</dbReference>
<evidence type="ECO:0000259" key="7">
    <source>
        <dbReference type="Pfam" id="PF13664"/>
    </source>
</evidence>
<dbReference type="EMBL" id="ABEU02000003">
    <property type="status" value="NOT_ANNOTATED_CDS"/>
    <property type="molecule type" value="Genomic_DNA"/>
</dbReference>
<evidence type="ECO:0000256" key="2">
    <source>
        <dbReference type="ARBA" id="ARBA00022692"/>
    </source>
</evidence>
<keyword evidence="4 5" id="KW-0472">Membrane</keyword>
<feature type="domain" description="TMEM205-like" evidence="7">
    <location>
        <begin position="410"/>
        <end position="505"/>
    </location>
</feature>
<feature type="transmembrane region" description="Helical" evidence="5">
    <location>
        <begin position="450"/>
        <end position="468"/>
    </location>
</feature>
<dbReference type="InterPro" id="IPR025423">
    <property type="entry name" value="TMEM205-like"/>
</dbReference>
<comment type="subcellular location">
    <subcellularLocation>
        <location evidence="1">Membrane</location>
    </subcellularLocation>
</comment>
<protein>
    <recommendedName>
        <fullName evidence="7">TMEM205-like domain-containing protein</fullName>
    </recommendedName>
</protein>
<dbReference type="Gramene" id="Pp3c3_12260V3.2">
    <property type="protein sequence ID" value="Pp3c3_12260V3.2"/>
    <property type="gene ID" value="Pp3c3_12260"/>
</dbReference>
<dbReference type="EnsemblPlants" id="Pp3c3_12260V3.2">
    <property type="protein sequence ID" value="Pp3c3_12260V3.2"/>
    <property type="gene ID" value="Pp3c3_12260"/>
</dbReference>
<evidence type="ECO:0000256" key="6">
    <source>
        <dbReference type="SAM" id="SignalP"/>
    </source>
</evidence>
<dbReference type="GO" id="GO:0016020">
    <property type="term" value="C:membrane"/>
    <property type="evidence" value="ECO:0007669"/>
    <property type="project" value="UniProtKB-SubCell"/>
</dbReference>
<feature type="chain" id="PRO_5033591871" description="TMEM205-like domain-containing protein" evidence="6">
    <location>
        <begin position="22"/>
        <end position="564"/>
    </location>
</feature>
<name>A0A7I4D7I2_PHYPA</name>
<dbReference type="AlphaFoldDB" id="A0A7I4D7I2"/>
<evidence type="ECO:0000256" key="3">
    <source>
        <dbReference type="ARBA" id="ARBA00022989"/>
    </source>
</evidence>
<dbReference type="Gramene" id="Pp3c3_12260V3.1">
    <property type="protein sequence ID" value="Pp3c3_12260V3.1"/>
    <property type="gene ID" value="Pp3c3_12260"/>
</dbReference>
<evidence type="ECO:0000313" key="9">
    <source>
        <dbReference type="Proteomes" id="UP000006727"/>
    </source>
</evidence>
<evidence type="ECO:0000256" key="1">
    <source>
        <dbReference type="ARBA" id="ARBA00004370"/>
    </source>
</evidence>
<proteinExistence type="predicted"/>
<keyword evidence="2 5" id="KW-0812">Transmembrane</keyword>
<evidence type="ECO:0000256" key="5">
    <source>
        <dbReference type="SAM" id="Phobius"/>
    </source>
</evidence>
<dbReference type="Pfam" id="PF13664">
    <property type="entry name" value="DUF4149"/>
    <property type="match status" value="1"/>
</dbReference>